<evidence type="ECO:0000313" key="1">
    <source>
        <dbReference type="EMBL" id="RON52313.1"/>
    </source>
</evidence>
<name>A0A423KGU0_9PSED</name>
<keyword evidence="1" id="KW-0808">Transferase</keyword>
<comment type="caution">
    <text evidence="1">The sequence shown here is derived from an EMBL/GenBank/DDBJ whole genome shotgun (WGS) entry which is preliminary data.</text>
</comment>
<dbReference type="AlphaFoldDB" id="A0A423KGU0"/>
<gene>
    <name evidence="1" type="ORF">BK666_02790</name>
</gene>
<dbReference type="CDD" id="cd02440">
    <property type="entry name" value="AdoMet_MTases"/>
    <property type="match status" value="1"/>
</dbReference>
<proteinExistence type="predicted"/>
<dbReference type="InterPro" id="IPR029063">
    <property type="entry name" value="SAM-dependent_MTases_sf"/>
</dbReference>
<keyword evidence="1" id="KW-0489">Methyltransferase</keyword>
<dbReference type="GO" id="GO:0008168">
    <property type="term" value="F:methyltransferase activity"/>
    <property type="evidence" value="ECO:0007669"/>
    <property type="project" value="UniProtKB-KW"/>
</dbReference>
<organism evidence="1 2">
    <name type="scientific">Pseudomonas frederiksbergensis</name>
    <dbReference type="NCBI Taxonomy" id="104087"/>
    <lineage>
        <taxon>Bacteria</taxon>
        <taxon>Pseudomonadati</taxon>
        <taxon>Pseudomonadota</taxon>
        <taxon>Gammaproteobacteria</taxon>
        <taxon>Pseudomonadales</taxon>
        <taxon>Pseudomonadaceae</taxon>
        <taxon>Pseudomonas</taxon>
    </lineage>
</organism>
<dbReference type="GO" id="GO:0032259">
    <property type="term" value="P:methylation"/>
    <property type="evidence" value="ECO:0007669"/>
    <property type="project" value="UniProtKB-KW"/>
</dbReference>
<dbReference type="PANTHER" id="PTHR43861:SF6">
    <property type="entry name" value="METHYLTRANSFERASE TYPE 11"/>
    <property type="match status" value="1"/>
</dbReference>
<reference evidence="1 2" key="1">
    <citation type="submission" date="2016-10" db="EMBL/GenBank/DDBJ databases">
        <title>Comparative genome analysis of multiple Pseudomonas spp. focuses on biocontrol and plant growth promoting traits.</title>
        <authorList>
            <person name="Tao X.-Y."/>
            <person name="Taylor C.G."/>
        </authorList>
    </citation>
    <scope>NUCLEOTIDE SEQUENCE [LARGE SCALE GENOMIC DNA]</scope>
    <source>
        <strain evidence="1 2">37A10</strain>
    </source>
</reference>
<evidence type="ECO:0000313" key="2">
    <source>
        <dbReference type="Proteomes" id="UP000285349"/>
    </source>
</evidence>
<dbReference type="PANTHER" id="PTHR43861">
    <property type="entry name" value="TRANS-ACONITATE 2-METHYLTRANSFERASE-RELATED"/>
    <property type="match status" value="1"/>
</dbReference>
<dbReference type="OrthoDB" id="9810247at2"/>
<dbReference type="SUPFAM" id="SSF53335">
    <property type="entry name" value="S-adenosyl-L-methionine-dependent methyltransferases"/>
    <property type="match status" value="1"/>
</dbReference>
<protein>
    <submittedName>
        <fullName evidence="1">SAM-dependent methyltransferase</fullName>
    </submittedName>
</protein>
<dbReference type="Pfam" id="PF13489">
    <property type="entry name" value="Methyltransf_23"/>
    <property type="match status" value="1"/>
</dbReference>
<accession>A0A423KGU0</accession>
<sequence length="250" mass="28590">MSSTRNPFPTGSFEFLAAEEAKHWWFRARNRVLLWALEKHVGHFKSFLEVGCGTAFVLEGVKNAYPDAELYGSEYFEEGLTFARSRLPDVAFKQLDATVMSEVSRYDVIGAFDVIEHIDQDQVVLHNLSRALNTGGALVISVPQHMWLWSQVDEFACHVRRYTRAEMKQKVEAAGLKVEYTTSFVSLLVPLMWLSRMKKHEGEYDPATEFHIPRWLNKSLEWVMKLELALIKTGIRLPIGGSLLMVAKKP</sequence>
<dbReference type="EMBL" id="MOBQ01000003">
    <property type="protein sequence ID" value="RON52313.1"/>
    <property type="molecule type" value="Genomic_DNA"/>
</dbReference>
<dbReference type="Gene3D" id="3.40.50.150">
    <property type="entry name" value="Vaccinia Virus protein VP39"/>
    <property type="match status" value="1"/>
</dbReference>
<dbReference type="Proteomes" id="UP000285349">
    <property type="component" value="Unassembled WGS sequence"/>
</dbReference>